<keyword evidence="4" id="KW-1185">Reference proteome</keyword>
<evidence type="ECO:0000313" key="3">
    <source>
        <dbReference type="EMBL" id="KAJ1155708.1"/>
    </source>
</evidence>
<dbReference type="AlphaFoldDB" id="A0AAV7RUQ8"/>
<feature type="signal peptide" evidence="2">
    <location>
        <begin position="1"/>
        <end position="18"/>
    </location>
</feature>
<evidence type="ECO:0000256" key="2">
    <source>
        <dbReference type="SAM" id="SignalP"/>
    </source>
</evidence>
<sequence>MPLIVFRRLLSLLALKETLEVHLKYPRALCLMRLWIHTGLDNLQGPGFWGACVAGINCGQVEVGPPTVSQAAGAQAATDSQAAAAGARTRGTVGSGKASPPSVPTIPTGKMAPTQGLHQIRPEEQHSPRQHSLDGAWPRPACPGCNNATVAQSVHLVLP</sequence>
<feature type="region of interest" description="Disordered" evidence="1">
    <location>
        <begin position="82"/>
        <end position="113"/>
    </location>
</feature>
<name>A0AAV7RUQ8_PLEWA</name>
<dbReference type="Proteomes" id="UP001066276">
    <property type="component" value="Chromosome 5"/>
</dbReference>
<organism evidence="3 4">
    <name type="scientific">Pleurodeles waltl</name>
    <name type="common">Iberian ribbed newt</name>
    <dbReference type="NCBI Taxonomy" id="8319"/>
    <lineage>
        <taxon>Eukaryota</taxon>
        <taxon>Metazoa</taxon>
        <taxon>Chordata</taxon>
        <taxon>Craniata</taxon>
        <taxon>Vertebrata</taxon>
        <taxon>Euteleostomi</taxon>
        <taxon>Amphibia</taxon>
        <taxon>Batrachia</taxon>
        <taxon>Caudata</taxon>
        <taxon>Salamandroidea</taxon>
        <taxon>Salamandridae</taxon>
        <taxon>Pleurodelinae</taxon>
        <taxon>Pleurodeles</taxon>
    </lineage>
</organism>
<accession>A0AAV7RUQ8</accession>
<dbReference type="EMBL" id="JANPWB010000009">
    <property type="protein sequence ID" value="KAJ1155708.1"/>
    <property type="molecule type" value="Genomic_DNA"/>
</dbReference>
<feature type="chain" id="PRO_5043675614" evidence="2">
    <location>
        <begin position="19"/>
        <end position="159"/>
    </location>
</feature>
<reference evidence="3" key="1">
    <citation type="journal article" date="2022" name="bioRxiv">
        <title>Sequencing and chromosome-scale assembly of the giantPleurodeles waltlgenome.</title>
        <authorList>
            <person name="Brown T."/>
            <person name="Elewa A."/>
            <person name="Iarovenko S."/>
            <person name="Subramanian E."/>
            <person name="Araus A.J."/>
            <person name="Petzold A."/>
            <person name="Susuki M."/>
            <person name="Suzuki K.-i.T."/>
            <person name="Hayashi T."/>
            <person name="Toyoda A."/>
            <person name="Oliveira C."/>
            <person name="Osipova E."/>
            <person name="Leigh N.D."/>
            <person name="Simon A."/>
            <person name="Yun M.H."/>
        </authorList>
    </citation>
    <scope>NUCLEOTIDE SEQUENCE</scope>
    <source>
        <strain evidence="3">20211129_DDA</strain>
        <tissue evidence="3">Liver</tissue>
    </source>
</reference>
<keyword evidence="2" id="KW-0732">Signal</keyword>
<evidence type="ECO:0000313" key="4">
    <source>
        <dbReference type="Proteomes" id="UP001066276"/>
    </source>
</evidence>
<evidence type="ECO:0000256" key="1">
    <source>
        <dbReference type="SAM" id="MobiDB-lite"/>
    </source>
</evidence>
<feature type="compositionally biased region" description="Low complexity" evidence="1">
    <location>
        <begin position="82"/>
        <end position="96"/>
    </location>
</feature>
<gene>
    <name evidence="3" type="ORF">NDU88_008437</name>
</gene>
<comment type="caution">
    <text evidence="3">The sequence shown here is derived from an EMBL/GenBank/DDBJ whole genome shotgun (WGS) entry which is preliminary data.</text>
</comment>
<proteinExistence type="predicted"/>
<protein>
    <submittedName>
        <fullName evidence="3">Uncharacterized protein</fullName>
    </submittedName>
</protein>